<feature type="region of interest" description="Disordered" evidence="1">
    <location>
        <begin position="74"/>
        <end position="101"/>
    </location>
</feature>
<protein>
    <submittedName>
        <fullName evidence="2">Uncharacterized protein</fullName>
    </submittedName>
</protein>
<proteinExistence type="predicted"/>
<name>A0ABN8ISR0_9NEOP</name>
<gene>
    <name evidence="2" type="ORF">IPOD504_LOCUS13173</name>
</gene>
<dbReference type="Proteomes" id="UP000837857">
    <property type="component" value="Chromosome 4"/>
</dbReference>
<dbReference type="EMBL" id="OW152816">
    <property type="protein sequence ID" value="CAH2065872.1"/>
    <property type="molecule type" value="Genomic_DNA"/>
</dbReference>
<evidence type="ECO:0000256" key="1">
    <source>
        <dbReference type="SAM" id="MobiDB-lite"/>
    </source>
</evidence>
<evidence type="ECO:0000313" key="3">
    <source>
        <dbReference type="Proteomes" id="UP000837857"/>
    </source>
</evidence>
<sequence length="101" mass="11216">MSLENGYNHPTGIFSDDLFSAENADVRGRRATVVGSRGVTSELLRRAVVSLDLAGSRVIRNVYAERERATLIGNHGRRTTGSSEQAHANRRAVRLYRYDPT</sequence>
<reference evidence="2" key="1">
    <citation type="submission" date="2022-03" db="EMBL/GenBank/DDBJ databases">
        <authorList>
            <person name="Martin H S."/>
        </authorList>
    </citation>
    <scope>NUCLEOTIDE SEQUENCE</scope>
</reference>
<feature type="non-terminal residue" evidence="2">
    <location>
        <position position="1"/>
    </location>
</feature>
<accession>A0ABN8ISR0</accession>
<evidence type="ECO:0000313" key="2">
    <source>
        <dbReference type="EMBL" id="CAH2065872.1"/>
    </source>
</evidence>
<keyword evidence="3" id="KW-1185">Reference proteome</keyword>
<organism evidence="2 3">
    <name type="scientific">Iphiclides podalirius</name>
    <name type="common">scarce swallowtail</name>
    <dbReference type="NCBI Taxonomy" id="110791"/>
    <lineage>
        <taxon>Eukaryota</taxon>
        <taxon>Metazoa</taxon>
        <taxon>Ecdysozoa</taxon>
        <taxon>Arthropoda</taxon>
        <taxon>Hexapoda</taxon>
        <taxon>Insecta</taxon>
        <taxon>Pterygota</taxon>
        <taxon>Neoptera</taxon>
        <taxon>Endopterygota</taxon>
        <taxon>Lepidoptera</taxon>
        <taxon>Glossata</taxon>
        <taxon>Ditrysia</taxon>
        <taxon>Papilionoidea</taxon>
        <taxon>Papilionidae</taxon>
        <taxon>Papilioninae</taxon>
        <taxon>Iphiclides</taxon>
    </lineage>
</organism>